<name>A0ABV7KBC9_9HYPH</name>
<evidence type="ECO:0000313" key="2">
    <source>
        <dbReference type="Proteomes" id="UP001595583"/>
    </source>
</evidence>
<gene>
    <name evidence="1" type="ORF">ACFOHJ_05325</name>
</gene>
<comment type="caution">
    <text evidence="1">The sequence shown here is derived from an EMBL/GenBank/DDBJ whole genome shotgun (WGS) entry which is preliminary data.</text>
</comment>
<keyword evidence="2" id="KW-1185">Reference proteome</keyword>
<dbReference type="RefSeq" id="WP_378219267.1">
    <property type="nucleotide sequence ID" value="NZ_JBHRTK010000006.1"/>
</dbReference>
<accession>A0ABV7KBC9</accession>
<evidence type="ECO:0008006" key="3">
    <source>
        <dbReference type="Google" id="ProtNLM"/>
    </source>
</evidence>
<reference evidence="2" key="1">
    <citation type="journal article" date="2019" name="Int. J. Syst. Evol. Microbiol.">
        <title>The Global Catalogue of Microorganisms (GCM) 10K type strain sequencing project: providing services to taxonomists for standard genome sequencing and annotation.</title>
        <authorList>
            <consortium name="The Broad Institute Genomics Platform"/>
            <consortium name="The Broad Institute Genome Sequencing Center for Infectious Disease"/>
            <person name="Wu L."/>
            <person name="Ma J."/>
        </authorList>
    </citation>
    <scope>NUCLEOTIDE SEQUENCE [LARGE SCALE GENOMIC DNA]</scope>
    <source>
        <strain evidence="2">KCTC 52165</strain>
    </source>
</reference>
<dbReference type="Proteomes" id="UP001595583">
    <property type="component" value="Unassembled WGS sequence"/>
</dbReference>
<organism evidence="1 2">
    <name type="scientific">Aquamicrobium soli</name>
    <dbReference type="NCBI Taxonomy" id="1811518"/>
    <lineage>
        <taxon>Bacteria</taxon>
        <taxon>Pseudomonadati</taxon>
        <taxon>Pseudomonadota</taxon>
        <taxon>Alphaproteobacteria</taxon>
        <taxon>Hyphomicrobiales</taxon>
        <taxon>Phyllobacteriaceae</taxon>
        <taxon>Aquamicrobium</taxon>
    </lineage>
</organism>
<evidence type="ECO:0000313" key="1">
    <source>
        <dbReference type="EMBL" id="MFC3205626.1"/>
    </source>
</evidence>
<sequence>MRWTPRGYGGERHSADRIKQQGWRELGVLAVTIDDERLTWPEREMIRQLGEKLYGRRKPGKVRP</sequence>
<protein>
    <recommendedName>
        <fullName evidence="3">DUF559 domain-containing protein</fullName>
    </recommendedName>
</protein>
<proteinExistence type="predicted"/>
<dbReference type="EMBL" id="JBHRTK010000006">
    <property type="protein sequence ID" value="MFC3205626.1"/>
    <property type="molecule type" value="Genomic_DNA"/>
</dbReference>